<dbReference type="PRINTS" id="PR01806">
    <property type="entry name" value="VIRFACTRMVIN"/>
</dbReference>
<dbReference type="AlphaFoldDB" id="A0A3Q9G719"/>
<keyword evidence="3" id="KW-0328">Glycosyltransferase</keyword>
<evidence type="ECO:0000256" key="1">
    <source>
        <dbReference type="ARBA" id="ARBA00004651"/>
    </source>
</evidence>
<evidence type="ECO:0000256" key="3">
    <source>
        <dbReference type="ARBA" id="ARBA00022676"/>
    </source>
</evidence>
<dbReference type="InterPro" id="IPR051050">
    <property type="entry name" value="Lipid_II_flippase_MurJ/MviN"/>
</dbReference>
<feature type="transmembrane region" description="Helical" evidence="10">
    <location>
        <begin position="419"/>
        <end position="439"/>
    </location>
</feature>
<dbReference type="RefSeq" id="WP_126703442.1">
    <property type="nucleotide sequence ID" value="NZ_CP034593.1"/>
</dbReference>
<feature type="transmembrane region" description="Helical" evidence="10">
    <location>
        <begin position="274"/>
        <end position="298"/>
    </location>
</feature>
<evidence type="ECO:0000313" key="13">
    <source>
        <dbReference type="Proteomes" id="UP000280344"/>
    </source>
</evidence>
<sequence>MASAAGAAGVIAILTLLSRVVGFGRTVGESWVLGATPMADAYSTANNVPNVLFEVAAGGALAGVVVPLLSRCIARKDAESTNRVASALLTWVMAVGVPIALLVVVLADPLAHGLLGARDQVVIDTAALLLRIFAVQVPLYGMSVVLSGILQAHHKFVMPALAPMLSSIVVIGAFLMFWQTGGSDSGDPAEVPVAALMWLGWGTTGGVIAFTLPQLLPVLKVVKLRSTFRFPDGMGRQALRMASAGFGGLLAQQAAIVLIMIVANNVGGTGAYPIYKYAQALYFLPYAILAVPIATALFPRVSEKAALPGRPGLAEIASGSIRLIVIVSAIGGAALAAVAPAAEEIFTVVYDMPELDRVVSVLAIGVIGYSLLYHTSRVLYAVGEPGRVLRITVWGWMLVCLGILFAIPLADSRMETLDILSLATAVGMTAAGIAGVVECRKSIGEGVTAGLLKTVTIAVSVSLCSAIVGRLACGFILELGEGVASALGGAIVGALVAVAVPVLITFRADRSAWKVGPGSRRTKGGAMHIVQVVLSGDGAMAAHVSRLSYQLRLAGHDVVVAADAGVLESYDMGDSIEIPARLSGTQVRLIKRVVRNCDIVHAHGNNGGLLAATLLTERHRPGFIISWHARPSERSWLTARSADSFGVRIADGVSGTSPDLVALARQVGAKQTWLSYVPSPGIPALLETGRLSATDRHNLRTELLSSLPDAASPGTDIDPKRPMVLTVSSLIPRKNVMTTLEAATALREEVTWVLVGRGDMSIDDQLRLGAISSRAPLVLAGERSDVDRWLAASDVFVLPSVWESRPLAAQEAMAAQVPVIATRTGGIPDLLEGAGLLFDVDDVAAMVSNVRTILSDEALAKRLTRVARERISTQPQSPDIAEIWISRYQMVTSARENTGSTSIQS</sequence>
<dbReference type="GO" id="GO:0008360">
    <property type="term" value="P:regulation of cell shape"/>
    <property type="evidence" value="ECO:0007669"/>
    <property type="project" value="UniProtKB-KW"/>
</dbReference>
<dbReference type="InterPro" id="IPR004268">
    <property type="entry name" value="MurJ"/>
</dbReference>
<dbReference type="Proteomes" id="UP000280344">
    <property type="component" value="Chromosome"/>
</dbReference>
<evidence type="ECO:0000256" key="9">
    <source>
        <dbReference type="ARBA" id="ARBA00023136"/>
    </source>
</evidence>
<organism evidence="12 13">
    <name type="scientific">Flaviflexus ciconiae</name>
    <dbReference type="NCBI Taxonomy" id="2496867"/>
    <lineage>
        <taxon>Bacteria</taxon>
        <taxon>Bacillati</taxon>
        <taxon>Actinomycetota</taxon>
        <taxon>Actinomycetes</taxon>
        <taxon>Actinomycetales</taxon>
        <taxon>Actinomycetaceae</taxon>
        <taxon>Flaviflexus</taxon>
    </lineage>
</organism>
<feature type="transmembrane region" description="Helical" evidence="10">
    <location>
        <begin position="51"/>
        <end position="74"/>
    </location>
</feature>
<gene>
    <name evidence="12" type="ORF">EJ997_04035</name>
</gene>
<evidence type="ECO:0000256" key="7">
    <source>
        <dbReference type="ARBA" id="ARBA00022984"/>
    </source>
</evidence>
<dbReference type="Gene3D" id="3.40.50.2000">
    <property type="entry name" value="Glycogen Phosphorylase B"/>
    <property type="match status" value="2"/>
</dbReference>
<dbReference type="GO" id="GO:0016757">
    <property type="term" value="F:glycosyltransferase activity"/>
    <property type="evidence" value="ECO:0007669"/>
    <property type="project" value="UniProtKB-KW"/>
</dbReference>
<dbReference type="GO" id="GO:0005886">
    <property type="term" value="C:plasma membrane"/>
    <property type="evidence" value="ECO:0007669"/>
    <property type="project" value="UniProtKB-SubCell"/>
</dbReference>
<evidence type="ECO:0000256" key="4">
    <source>
        <dbReference type="ARBA" id="ARBA00022679"/>
    </source>
</evidence>
<keyword evidence="9 10" id="KW-0472">Membrane</keyword>
<feature type="transmembrane region" description="Helical" evidence="10">
    <location>
        <begin position="483"/>
        <end position="504"/>
    </location>
</feature>
<dbReference type="KEGG" id="flh:EJ997_04035"/>
<keyword evidence="6" id="KW-0133">Cell shape</keyword>
<dbReference type="CDD" id="cd03801">
    <property type="entry name" value="GT4_PimA-like"/>
    <property type="match status" value="1"/>
</dbReference>
<dbReference type="Pfam" id="PF13579">
    <property type="entry name" value="Glyco_trans_4_4"/>
    <property type="match status" value="1"/>
</dbReference>
<evidence type="ECO:0000256" key="10">
    <source>
        <dbReference type="SAM" id="Phobius"/>
    </source>
</evidence>
<dbReference type="PANTHER" id="PTHR47019:SF1">
    <property type="entry name" value="LIPID II FLIPPASE MURJ"/>
    <property type="match status" value="1"/>
</dbReference>
<evidence type="ECO:0000256" key="6">
    <source>
        <dbReference type="ARBA" id="ARBA00022960"/>
    </source>
</evidence>
<dbReference type="EMBL" id="CP034593">
    <property type="protein sequence ID" value="AZQ76634.1"/>
    <property type="molecule type" value="Genomic_DNA"/>
</dbReference>
<accession>A0A3Q9G719</accession>
<keyword evidence="2" id="KW-1003">Cell membrane</keyword>
<feature type="transmembrane region" description="Helical" evidence="10">
    <location>
        <begin position="358"/>
        <end position="376"/>
    </location>
</feature>
<evidence type="ECO:0000256" key="8">
    <source>
        <dbReference type="ARBA" id="ARBA00022989"/>
    </source>
</evidence>
<dbReference type="SUPFAM" id="SSF53756">
    <property type="entry name" value="UDP-Glycosyltransferase/glycogen phosphorylase"/>
    <property type="match status" value="1"/>
</dbReference>
<comment type="subcellular location">
    <subcellularLocation>
        <location evidence="1">Cell membrane</location>
        <topology evidence="1">Multi-pass membrane protein</topology>
    </subcellularLocation>
</comment>
<evidence type="ECO:0000256" key="2">
    <source>
        <dbReference type="ARBA" id="ARBA00022475"/>
    </source>
</evidence>
<keyword evidence="4 12" id="KW-0808">Transferase</keyword>
<feature type="transmembrane region" description="Helical" evidence="10">
    <location>
        <begin position="319"/>
        <end position="338"/>
    </location>
</feature>
<dbReference type="OrthoDB" id="4350032at2"/>
<keyword evidence="13" id="KW-1185">Reference proteome</keyword>
<dbReference type="GO" id="GO:0034204">
    <property type="term" value="P:lipid translocation"/>
    <property type="evidence" value="ECO:0007669"/>
    <property type="project" value="TreeGrafter"/>
</dbReference>
<feature type="domain" description="Glycosyltransferase subfamily 4-like N-terminal" evidence="11">
    <location>
        <begin position="538"/>
        <end position="678"/>
    </location>
</feature>
<feature type="transmembrane region" description="Helical" evidence="10">
    <location>
        <begin position="156"/>
        <end position="178"/>
    </location>
</feature>
<keyword evidence="7" id="KW-0573">Peptidoglycan synthesis</keyword>
<dbReference type="GO" id="GO:0015648">
    <property type="term" value="F:lipid-linked peptidoglycan transporter activity"/>
    <property type="evidence" value="ECO:0007669"/>
    <property type="project" value="TreeGrafter"/>
</dbReference>
<keyword evidence="5 10" id="KW-0812">Transmembrane</keyword>
<feature type="transmembrane region" description="Helical" evidence="10">
    <location>
        <begin position="388"/>
        <end position="407"/>
    </location>
</feature>
<dbReference type="InterPro" id="IPR028098">
    <property type="entry name" value="Glyco_trans_4-like_N"/>
</dbReference>
<feature type="transmembrane region" description="Helical" evidence="10">
    <location>
        <begin position="451"/>
        <end position="477"/>
    </location>
</feature>
<dbReference type="Pfam" id="PF13692">
    <property type="entry name" value="Glyco_trans_1_4"/>
    <property type="match status" value="1"/>
</dbReference>
<proteinExistence type="predicted"/>
<feature type="transmembrane region" description="Helical" evidence="10">
    <location>
        <begin position="198"/>
        <end position="219"/>
    </location>
</feature>
<evidence type="ECO:0000313" key="12">
    <source>
        <dbReference type="EMBL" id="AZQ76634.1"/>
    </source>
</evidence>
<name>A0A3Q9G719_9ACTO</name>
<evidence type="ECO:0000259" key="11">
    <source>
        <dbReference type="Pfam" id="PF13579"/>
    </source>
</evidence>
<keyword evidence="8 10" id="KW-1133">Transmembrane helix</keyword>
<evidence type="ECO:0000256" key="5">
    <source>
        <dbReference type="ARBA" id="ARBA00022692"/>
    </source>
</evidence>
<dbReference type="GO" id="GO:0009252">
    <property type="term" value="P:peptidoglycan biosynthetic process"/>
    <property type="evidence" value="ECO:0007669"/>
    <property type="project" value="UniProtKB-KW"/>
</dbReference>
<feature type="transmembrane region" description="Helical" evidence="10">
    <location>
        <begin position="86"/>
        <end position="107"/>
    </location>
</feature>
<feature type="transmembrane region" description="Helical" evidence="10">
    <location>
        <begin position="127"/>
        <end position="149"/>
    </location>
</feature>
<feature type="transmembrane region" description="Helical" evidence="10">
    <location>
        <begin position="239"/>
        <end position="262"/>
    </location>
</feature>
<reference evidence="12 13" key="1">
    <citation type="submission" date="2018-12" db="EMBL/GenBank/DDBJ databases">
        <title>Complete genome sequence of Flaviflexus sp. H23T48.</title>
        <authorList>
            <person name="Bae J.-W."/>
            <person name="Lee J.-Y."/>
        </authorList>
    </citation>
    <scope>NUCLEOTIDE SEQUENCE [LARGE SCALE GENOMIC DNA]</scope>
    <source>
        <strain evidence="12 13">H23T48</strain>
    </source>
</reference>
<dbReference type="PANTHER" id="PTHR47019">
    <property type="entry name" value="LIPID II FLIPPASE MURJ"/>
    <property type="match status" value="1"/>
</dbReference>
<protein>
    <submittedName>
        <fullName evidence="12">Glycosyltransferase</fullName>
    </submittedName>
</protein>
<dbReference type="Pfam" id="PF03023">
    <property type="entry name" value="MurJ"/>
    <property type="match status" value="1"/>
</dbReference>